<dbReference type="Gramene" id="QL08p016540:mrna">
    <property type="protein sequence ID" value="QL08p016540:mrna:CDS:1"/>
    <property type="gene ID" value="QL08p016540"/>
</dbReference>
<proteinExistence type="predicted"/>
<dbReference type="OMA" id="FEISCAG"/>
<reference evidence="4" key="2">
    <citation type="submission" date="2021-01" db="UniProtKB">
        <authorList>
            <consortium name="EnsemblPlants"/>
        </authorList>
    </citation>
    <scope>IDENTIFICATION</scope>
</reference>
<evidence type="ECO:0000313" key="5">
    <source>
        <dbReference type="Proteomes" id="UP000594261"/>
    </source>
</evidence>
<evidence type="ECO:0000259" key="3">
    <source>
        <dbReference type="Pfam" id="PF13947"/>
    </source>
</evidence>
<accession>A0A7N2MBX8</accession>
<dbReference type="GO" id="GO:0016020">
    <property type="term" value="C:membrane"/>
    <property type="evidence" value="ECO:0007669"/>
    <property type="project" value="UniProtKB-SubCell"/>
</dbReference>
<evidence type="ECO:0000313" key="4">
    <source>
        <dbReference type="EnsemblPlants" id="QL08p016540:mrna:CDS:1"/>
    </source>
</evidence>
<comment type="subcellular location">
    <subcellularLocation>
        <location evidence="1">Membrane</location>
        <topology evidence="1">Single-pass membrane protein</topology>
    </subcellularLocation>
</comment>
<name>A0A7N2MBX8_QUELO</name>
<dbReference type="Pfam" id="PF13947">
    <property type="entry name" value="GUB_WAK_bind"/>
    <property type="match status" value="1"/>
</dbReference>
<organism evidence="4 5">
    <name type="scientific">Quercus lobata</name>
    <name type="common">Valley oak</name>
    <dbReference type="NCBI Taxonomy" id="97700"/>
    <lineage>
        <taxon>Eukaryota</taxon>
        <taxon>Viridiplantae</taxon>
        <taxon>Streptophyta</taxon>
        <taxon>Embryophyta</taxon>
        <taxon>Tracheophyta</taxon>
        <taxon>Spermatophyta</taxon>
        <taxon>Magnoliopsida</taxon>
        <taxon>eudicotyledons</taxon>
        <taxon>Gunneridae</taxon>
        <taxon>Pentapetalae</taxon>
        <taxon>rosids</taxon>
        <taxon>fabids</taxon>
        <taxon>Fagales</taxon>
        <taxon>Fagaceae</taxon>
        <taxon>Quercus</taxon>
    </lineage>
</organism>
<dbReference type="EMBL" id="LRBV02000008">
    <property type="status" value="NOT_ANNOTATED_CDS"/>
    <property type="molecule type" value="Genomic_DNA"/>
</dbReference>
<dbReference type="EnsemblPlants" id="QL08p016540:mrna">
    <property type="protein sequence ID" value="QL08p016540:mrna:CDS:1"/>
    <property type="gene ID" value="QL08p016540"/>
</dbReference>
<dbReference type="InParanoid" id="A0A7N2MBX8"/>
<dbReference type="AlphaFoldDB" id="A0A7N2MBX8"/>
<evidence type="ECO:0000256" key="2">
    <source>
        <dbReference type="ARBA" id="ARBA00022729"/>
    </source>
</evidence>
<protein>
    <recommendedName>
        <fullName evidence="3">Wall-associated receptor kinase galacturonan-binding domain-containing protein</fullName>
    </recommendedName>
</protein>
<dbReference type="GO" id="GO:0030247">
    <property type="term" value="F:polysaccharide binding"/>
    <property type="evidence" value="ECO:0007669"/>
    <property type="project" value="InterPro"/>
</dbReference>
<dbReference type="Proteomes" id="UP000594261">
    <property type="component" value="Chromosome 8"/>
</dbReference>
<feature type="domain" description="Wall-associated receptor kinase galacturonan-binding" evidence="3">
    <location>
        <begin position="69"/>
        <end position="128"/>
    </location>
</feature>
<reference evidence="4 5" key="1">
    <citation type="journal article" date="2016" name="G3 (Bethesda)">
        <title>First Draft Assembly and Annotation of the Genome of a California Endemic Oak Quercus lobata Nee (Fagaceae).</title>
        <authorList>
            <person name="Sork V.L."/>
            <person name="Fitz-Gibbon S.T."/>
            <person name="Puiu D."/>
            <person name="Crepeau M."/>
            <person name="Gugger P.F."/>
            <person name="Sherman R."/>
            <person name="Stevens K."/>
            <person name="Langley C.H."/>
            <person name="Pellegrini M."/>
            <person name="Salzberg S.L."/>
        </authorList>
    </citation>
    <scope>NUCLEOTIDE SEQUENCE [LARGE SCALE GENOMIC DNA]</scope>
    <source>
        <strain evidence="4 5">cv. SW786</strain>
    </source>
</reference>
<sequence>MCIVESFCLLLKSPAYTKFTKLNDLLRNSGAIGFHRMLLQLTWAGVILSNMAAAAKATAIAFPSALPNCPDKCGEIQIPYPFGLTEGCYLKGITSFFINCTPNSKGEPLPLTGNVIVTNISIIQGRIDILMYNTIDCYNELGTRLSYKWEWQRRLYNLIFTIFETQNTFVAVGCDTYAYLNGFQNDQPFSIGCLSRCQNISNVVNGKFSRIGCCQIQIPGGLKNITLEAYSFKKQSFVFDFNPCSYAFIIREDEFKFSSVYLTTLRNNKTLPMVLDWTIGSEKCDLAWNKSSYICGENMLKIRSVLSTRASIEIQLKEEAVIKPSKQR</sequence>
<dbReference type="PANTHER" id="PTHR33491">
    <property type="entry name" value="OSJNBA0016N04.9 PROTEIN"/>
    <property type="match status" value="1"/>
</dbReference>
<dbReference type="InterPro" id="IPR025287">
    <property type="entry name" value="WAK_GUB"/>
</dbReference>
<evidence type="ECO:0000256" key="1">
    <source>
        <dbReference type="ARBA" id="ARBA00004167"/>
    </source>
</evidence>
<keyword evidence="2" id="KW-0732">Signal</keyword>
<keyword evidence="5" id="KW-1185">Reference proteome</keyword>